<comment type="caution">
    <text evidence="15">The sequence shown here is derived from an EMBL/GenBank/DDBJ whole genome shotgun (WGS) entry which is preliminary data.</text>
</comment>
<feature type="disulfide bond" evidence="7">
    <location>
        <begin position="1203"/>
        <end position="1212"/>
    </location>
</feature>
<feature type="domain" description="Kazal-like" evidence="14">
    <location>
        <begin position="112"/>
        <end position="175"/>
    </location>
</feature>
<dbReference type="InterPro" id="IPR001881">
    <property type="entry name" value="EGF-like_Ca-bd_dom"/>
</dbReference>
<feature type="domain" description="EGF-like" evidence="12">
    <location>
        <begin position="1176"/>
        <end position="1213"/>
    </location>
</feature>
<dbReference type="InterPro" id="IPR009030">
    <property type="entry name" value="Growth_fac_rcpt_cys_sf"/>
</dbReference>
<evidence type="ECO:0000256" key="6">
    <source>
        <dbReference type="ARBA" id="ARBA00023180"/>
    </source>
</evidence>
<evidence type="ECO:0000313" key="16">
    <source>
        <dbReference type="Proteomes" id="UP000502823"/>
    </source>
</evidence>
<evidence type="ECO:0000259" key="12">
    <source>
        <dbReference type="PROSITE" id="PS50026"/>
    </source>
</evidence>
<dbReference type="SUPFAM" id="SSF49899">
    <property type="entry name" value="Concanavalin A-like lectins/glucanases"/>
    <property type="match status" value="3"/>
</dbReference>
<feature type="disulfide bond" evidence="8">
    <location>
        <begin position="1688"/>
        <end position="1715"/>
    </location>
</feature>
<proteinExistence type="predicted"/>
<dbReference type="Proteomes" id="UP000502823">
    <property type="component" value="Unassembled WGS sequence"/>
</dbReference>
<feature type="domain" description="Kazal-like" evidence="14">
    <location>
        <begin position="193"/>
        <end position="246"/>
    </location>
</feature>
<feature type="domain" description="Kazal-like" evidence="14">
    <location>
        <begin position="334"/>
        <end position="389"/>
    </location>
</feature>
<feature type="disulfide bond" evidence="7">
    <location>
        <begin position="1164"/>
        <end position="1173"/>
    </location>
</feature>
<reference evidence="16" key="1">
    <citation type="submission" date="2020-01" db="EMBL/GenBank/DDBJ databases">
        <title>Draft genome sequence of the Termite Coptotermes fromosanus.</title>
        <authorList>
            <person name="Itakura S."/>
            <person name="Yosikawa Y."/>
            <person name="Umezawa K."/>
        </authorList>
    </citation>
    <scope>NUCLEOTIDE SEQUENCE [LARGE SCALE GENOMIC DNA]</scope>
</reference>
<dbReference type="InParanoid" id="A0A6L2PR91"/>
<dbReference type="PROSITE" id="PS01248">
    <property type="entry name" value="EGF_LAM_1"/>
    <property type="match status" value="1"/>
</dbReference>
<keyword evidence="1 7" id="KW-0245">EGF-like domain</keyword>
<evidence type="ECO:0000256" key="10">
    <source>
        <dbReference type="SAM" id="MobiDB-lite"/>
    </source>
</evidence>
<name>A0A6L2PR91_COPFO</name>
<dbReference type="SMART" id="SM00282">
    <property type="entry name" value="LamG"/>
    <property type="match status" value="3"/>
</dbReference>
<feature type="domain" description="Kazal-like" evidence="14">
    <location>
        <begin position="269"/>
        <end position="316"/>
    </location>
</feature>
<dbReference type="InterPro" id="IPR003645">
    <property type="entry name" value="Fol_N"/>
</dbReference>
<comment type="caution">
    <text evidence="7">Lacks conserved residue(s) required for the propagation of feature annotation.</text>
</comment>
<dbReference type="InterPro" id="IPR000742">
    <property type="entry name" value="EGF"/>
</dbReference>
<dbReference type="CDD" id="cd00055">
    <property type="entry name" value="EGF_Lam"/>
    <property type="match status" value="2"/>
</dbReference>
<dbReference type="FunFam" id="3.30.60.30:FF:000024">
    <property type="entry name" value="Transmembrane agrin"/>
    <property type="match status" value="1"/>
</dbReference>
<dbReference type="GO" id="GO:0005509">
    <property type="term" value="F:calcium ion binding"/>
    <property type="evidence" value="ECO:0007669"/>
    <property type="project" value="InterPro"/>
</dbReference>
<dbReference type="FunFam" id="2.10.25.10:FF:000140">
    <property type="entry name" value="Transmembrane agrin"/>
    <property type="match status" value="1"/>
</dbReference>
<dbReference type="Pfam" id="PF07648">
    <property type="entry name" value="Kazal_2"/>
    <property type="match status" value="7"/>
</dbReference>
<dbReference type="FunFam" id="2.10.25.10:FF:000173">
    <property type="entry name" value="Neurogenic locus notch protein 2"/>
    <property type="match status" value="1"/>
</dbReference>
<dbReference type="GO" id="GO:0048731">
    <property type="term" value="P:system development"/>
    <property type="evidence" value="ECO:0007669"/>
    <property type="project" value="UniProtKB-ARBA"/>
</dbReference>
<dbReference type="GO" id="GO:0009653">
    <property type="term" value="P:anatomical structure morphogenesis"/>
    <property type="evidence" value="ECO:0007669"/>
    <property type="project" value="UniProtKB-ARBA"/>
</dbReference>
<dbReference type="SMART" id="SM00180">
    <property type="entry name" value="EGF_Lam"/>
    <property type="match status" value="2"/>
</dbReference>
<dbReference type="Pfam" id="PF00054">
    <property type="entry name" value="Laminin_G_1"/>
    <property type="match status" value="3"/>
</dbReference>
<dbReference type="InterPro" id="IPR050653">
    <property type="entry name" value="Prot_Inhib_GrowthFact_Antg"/>
</dbReference>
<dbReference type="SMART" id="SM00179">
    <property type="entry name" value="EGF_CA"/>
    <property type="match status" value="4"/>
</dbReference>
<evidence type="ECO:0000256" key="4">
    <source>
        <dbReference type="ARBA" id="ARBA00022782"/>
    </source>
</evidence>
<dbReference type="InterPro" id="IPR002049">
    <property type="entry name" value="LE_dom"/>
</dbReference>
<dbReference type="SUPFAM" id="SSF57196">
    <property type="entry name" value="EGF/Laminin"/>
    <property type="match status" value="2"/>
</dbReference>
<dbReference type="SMART" id="SM00280">
    <property type="entry name" value="KAZAL"/>
    <property type="match status" value="7"/>
</dbReference>
<feature type="disulfide bond" evidence="9">
    <location>
        <begin position="588"/>
        <end position="600"/>
    </location>
</feature>
<keyword evidence="4" id="KW-0221">Differentiation</keyword>
<evidence type="ECO:0000256" key="5">
    <source>
        <dbReference type="ARBA" id="ARBA00023157"/>
    </source>
</evidence>
<evidence type="ECO:0000313" key="15">
    <source>
        <dbReference type="EMBL" id="GFG34090.1"/>
    </source>
</evidence>
<dbReference type="PROSITE" id="PS50025">
    <property type="entry name" value="LAM_G_DOMAIN"/>
    <property type="match status" value="3"/>
</dbReference>
<dbReference type="PROSITE" id="PS50027">
    <property type="entry name" value="EGF_LAM_2"/>
    <property type="match status" value="1"/>
</dbReference>
<dbReference type="GO" id="GO:0048513">
    <property type="term" value="P:animal organ development"/>
    <property type="evidence" value="ECO:0007669"/>
    <property type="project" value="UniProtKB-ARBA"/>
</dbReference>
<dbReference type="FunFam" id="2.10.25.10:FF:000095">
    <property type="entry name" value="Notch, isoform B"/>
    <property type="match status" value="2"/>
</dbReference>
<dbReference type="Gene3D" id="2.10.25.10">
    <property type="entry name" value="Laminin"/>
    <property type="match status" value="6"/>
</dbReference>
<dbReference type="PRINTS" id="PR00011">
    <property type="entry name" value="EGFLAMININ"/>
</dbReference>
<feature type="domain" description="EGF-like" evidence="12">
    <location>
        <begin position="1137"/>
        <end position="1174"/>
    </location>
</feature>
<evidence type="ECO:0000259" key="11">
    <source>
        <dbReference type="PROSITE" id="PS50025"/>
    </source>
</evidence>
<feature type="domain" description="EGF-like" evidence="12">
    <location>
        <begin position="913"/>
        <end position="950"/>
    </location>
</feature>
<feature type="disulfide bond" evidence="7">
    <location>
        <begin position="1430"/>
        <end position="1439"/>
    </location>
</feature>
<dbReference type="SUPFAM" id="SSF57184">
    <property type="entry name" value="Growth factor receptor domain"/>
    <property type="match status" value="1"/>
</dbReference>
<evidence type="ECO:0000256" key="2">
    <source>
        <dbReference type="ARBA" id="ARBA00022729"/>
    </source>
</evidence>
<dbReference type="CDD" id="cd00054">
    <property type="entry name" value="EGF_CA"/>
    <property type="match status" value="2"/>
</dbReference>
<feature type="domain" description="Laminin EGF-like" evidence="13">
    <location>
        <begin position="588"/>
        <end position="640"/>
    </location>
</feature>
<dbReference type="Pfam" id="PF00053">
    <property type="entry name" value="EGF_laminin"/>
    <property type="match status" value="2"/>
</dbReference>
<dbReference type="InterPro" id="IPR036058">
    <property type="entry name" value="Kazal_dom_sf"/>
</dbReference>
<dbReference type="InterPro" id="IPR002350">
    <property type="entry name" value="Kazal_dom"/>
</dbReference>
<sequence length="1720" mass="188270">MMISRTSVSVRHNKRFHDCMDSNNCVFFPDPCENVSCPQPELCLLDEQRNPVCRCGDTCSLEFTPVCGSDGKTYQNECSLRQEACRSKKNLRIIYRGKCSSGVNPCLSVHCQIGEECDINKFGIARCECPSHCEPVMRPVCGQDGRTYESLCVMRRESCMQKKLIEVKHTGSCDGMGPCRSYVCDYGAQCVERGGRAECDCPVCPAEFDPVCGSDGISYGNECKLRLEACQHRREITILYKGLCNGCENKKCDHYSICESDGSGAAKCVCPEACVEVHSPSCGTDGITYKNECELRVAACKSKQFVMVAYKGDCDLCQGVECQWGARCEAGECVCPTNCGGSTGIHMSEPVCASNMVTYPNECELQRASCNQPPGVAPLAVIFYGDCREKNVVPAITLPNSNSNIYTNAITNNGNRSSLNSNNVNEACRDIHCDFDATCELGPDNFPRCSCHFDCVSAMGGGGGKPVCASDMRLYPSVCVMKMEGCQRQEELRLRPLDLCEGMKVKPCNGEPPLVDPDTKREYDCGSGPNRQDCPSGSYCHQTPHFARCCKKDMNANHKSCEDSWYGCCPDGKTAALGADSAGCPSMCGCNKLGSYSDTCDPVTQQCSCKPGVGGLKCDRCEPGFWGLPKISEGYQGCIPCGCSLFGSVRDDCEQMTGRCVCKPGIQGQKCTVCTGHNKILGPAGCVSADLTTPVPGSCAELTCYFGASCEEHHAGHAECVCRSTCADEDSSSSHVVCGNDGQTYGSECQLKLFACRYQKDIVVQALGPCKEDMFPGTEWPLRRSTAHRFTEPEDVSSPLYKSTRHLLVPEPPGHRYYYSSRNQDEANSLTSQDLTDSSICADVYYAAGYRPTPATIRVVTALLGDLCTIDSDCGVKHSRCVGGACVCRDGHAETPDRQECLANTPPVHPTIEFRACASLPCQHGGSCHDTSHGSFSCQCAPQWRGSHCEDPVVQRAYDIPAFDGRSYVQLKRLKAYNKLSLEVEFKTYANDGIILYNQQKEDGTGDFVSLGLVNGYVEFRYNLGNGPVVITSLDRVEMKKFHRVVVKRYHRDGMLKLDDYEDVAGQSQGSLKALDLVEDAYIGYVPTNVTKVFENIGTALGLMGCIRKLKIGRRLVELHEGQDVMVECVVGVRECGENPCSSLPCLHGATCHAIDSDNFRCTCTHEFSGELCEERLDPCLSQPCTAGSTCDALPQGGFICMCPPGRKGKLCQDLDAELHEVFVPEFSGESYLALPKLEGVGRAFSLEVWFLSREPDGLLLYNGQLTNGKGDFICIHLVNGHVQFRFDLGSGAANLTSAEPIVLGQWHSVKVSRLNQEGVLQLDGGPPIRGTSGPPLNELNLELPLYVGGVMSMMEVNRDAGITRGLNGAVQRLIVNGQTWQNLAERTSSEHQRGISHYDGPPCPISPAANACLNGGICQPLLATYVCKCPVQYSGHHCESYIDSIDMERPVRFTGETFYQYPNKVGKSATNMTLDTNYTSIEVEGDEEEEEEEEEFVNGEVEGEEEYDMNEEEDMYDEDDTEFFNTGPAKFAATVDICIRKLSKISFVSAINTDVTFIMTNRYEFKFRTAESNGLILWLGRGRTLAGDFLAIALVNGYAELSFNLGQQHNFVVIRSKVLISDGTWHTLVAHRRKRHAWLQVDDESPVRGVADPGATLLNTNARLWIGGAPTLPSGLPAPYYIGFKGCVDKVKVSRKPLDMLNRLGNDRSALHFCHDNDV</sequence>
<protein>
    <recommendedName>
        <fullName evidence="17">Agrin</fullName>
    </recommendedName>
</protein>
<dbReference type="GO" id="GO:0030154">
    <property type="term" value="P:cell differentiation"/>
    <property type="evidence" value="ECO:0007669"/>
    <property type="project" value="UniProtKB-KW"/>
</dbReference>
<organism evidence="15 16">
    <name type="scientific">Coptotermes formosanus</name>
    <name type="common">Formosan subterranean termite</name>
    <dbReference type="NCBI Taxonomy" id="36987"/>
    <lineage>
        <taxon>Eukaryota</taxon>
        <taxon>Metazoa</taxon>
        <taxon>Ecdysozoa</taxon>
        <taxon>Arthropoda</taxon>
        <taxon>Hexapoda</taxon>
        <taxon>Insecta</taxon>
        <taxon>Pterygota</taxon>
        <taxon>Neoptera</taxon>
        <taxon>Polyneoptera</taxon>
        <taxon>Dictyoptera</taxon>
        <taxon>Blattodea</taxon>
        <taxon>Blattoidea</taxon>
        <taxon>Termitoidae</taxon>
        <taxon>Rhinotermitidae</taxon>
        <taxon>Coptotermes</taxon>
    </lineage>
</organism>
<feature type="domain" description="EGF-like" evidence="12">
    <location>
        <begin position="1400"/>
        <end position="1440"/>
    </location>
</feature>
<keyword evidence="2" id="KW-0732">Signal</keyword>
<evidence type="ECO:0000256" key="9">
    <source>
        <dbReference type="PROSITE-ProRule" id="PRU00460"/>
    </source>
</evidence>
<keyword evidence="16" id="KW-1185">Reference proteome</keyword>
<feature type="domain" description="Laminin G" evidence="11">
    <location>
        <begin position="1222"/>
        <end position="1404"/>
    </location>
</feature>
<gene>
    <name evidence="15" type="ORF">Cfor_05547</name>
</gene>
<keyword evidence="3" id="KW-0677">Repeat</keyword>
<dbReference type="CDD" id="cd00110">
    <property type="entry name" value="LamG"/>
    <property type="match status" value="3"/>
</dbReference>
<feature type="disulfide bond" evidence="9">
    <location>
        <begin position="609"/>
        <end position="618"/>
    </location>
</feature>
<keyword evidence="9" id="KW-0424">Laminin EGF-like domain</keyword>
<dbReference type="GO" id="GO:0005576">
    <property type="term" value="C:extracellular region"/>
    <property type="evidence" value="ECO:0007669"/>
    <property type="project" value="TreeGrafter"/>
</dbReference>
<dbReference type="Pfam" id="PF00008">
    <property type="entry name" value="EGF"/>
    <property type="match status" value="4"/>
</dbReference>
<feature type="disulfide bond" evidence="9">
    <location>
        <begin position="590"/>
        <end position="607"/>
    </location>
</feature>
<dbReference type="SMART" id="SM00181">
    <property type="entry name" value="EGF"/>
    <property type="match status" value="7"/>
</dbReference>
<evidence type="ECO:0000256" key="3">
    <source>
        <dbReference type="ARBA" id="ARBA00022737"/>
    </source>
</evidence>
<dbReference type="InterPro" id="IPR001791">
    <property type="entry name" value="Laminin_G"/>
</dbReference>
<dbReference type="PROSITE" id="PS50026">
    <property type="entry name" value="EGF_3"/>
    <property type="match status" value="4"/>
</dbReference>
<dbReference type="EMBL" id="BLKM01000468">
    <property type="protein sequence ID" value="GFG34090.1"/>
    <property type="molecule type" value="Genomic_DNA"/>
</dbReference>
<evidence type="ECO:0008006" key="17">
    <source>
        <dbReference type="Google" id="ProtNLM"/>
    </source>
</evidence>
<feature type="domain" description="Laminin G" evidence="11">
    <location>
        <begin position="958"/>
        <end position="1136"/>
    </location>
</feature>
<evidence type="ECO:0000256" key="8">
    <source>
        <dbReference type="PROSITE-ProRule" id="PRU00122"/>
    </source>
</evidence>
<keyword evidence="6" id="KW-0325">Glycoprotein</keyword>
<dbReference type="OrthoDB" id="88467at2759"/>
<evidence type="ECO:0000259" key="13">
    <source>
        <dbReference type="PROSITE" id="PS50027"/>
    </source>
</evidence>
<dbReference type="SUPFAM" id="SSF100895">
    <property type="entry name" value="Kazal-type serine protease inhibitors"/>
    <property type="match status" value="7"/>
</dbReference>
<dbReference type="FunFam" id="3.30.60.30:FF:000040">
    <property type="entry name" value="Agrin, putative"/>
    <property type="match status" value="2"/>
</dbReference>
<dbReference type="PANTHER" id="PTHR10913:SF78">
    <property type="entry name" value="AGRIN"/>
    <property type="match status" value="1"/>
</dbReference>
<dbReference type="InterPro" id="IPR013320">
    <property type="entry name" value="ConA-like_dom_sf"/>
</dbReference>
<evidence type="ECO:0000259" key="14">
    <source>
        <dbReference type="PROSITE" id="PS51465"/>
    </source>
</evidence>
<dbReference type="CDD" id="cd00104">
    <property type="entry name" value="KAZAL_FS"/>
    <property type="match status" value="6"/>
</dbReference>
<dbReference type="PROSITE" id="PS00022">
    <property type="entry name" value="EGF_1"/>
    <property type="match status" value="4"/>
</dbReference>
<feature type="domain" description="Laminin G" evidence="11">
    <location>
        <begin position="1535"/>
        <end position="1715"/>
    </location>
</feature>
<dbReference type="Gene3D" id="2.60.120.200">
    <property type="match status" value="3"/>
</dbReference>
<dbReference type="PROSITE" id="PS51465">
    <property type="entry name" value="KAZAL_2"/>
    <property type="match status" value="6"/>
</dbReference>
<accession>A0A6L2PR91</accession>
<evidence type="ECO:0000256" key="1">
    <source>
        <dbReference type="ARBA" id="ARBA00022536"/>
    </source>
</evidence>
<dbReference type="Gene3D" id="3.30.60.30">
    <property type="match status" value="7"/>
</dbReference>
<feature type="domain" description="Kazal-like" evidence="14">
    <location>
        <begin position="721"/>
        <end position="772"/>
    </location>
</feature>
<keyword evidence="5 7" id="KW-1015">Disulfide bond</keyword>
<dbReference type="SMART" id="SM00274">
    <property type="entry name" value="FOLN"/>
    <property type="match status" value="8"/>
</dbReference>
<feature type="domain" description="Kazal-like" evidence="14">
    <location>
        <begin position="47"/>
        <end position="101"/>
    </location>
</feature>
<feature type="disulfide bond" evidence="7">
    <location>
        <begin position="940"/>
        <end position="949"/>
    </location>
</feature>
<feature type="region of interest" description="Disordered" evidence="10">
    <location>
        <begin position="1484"/>
        <end position="1510"/>
    </location>
</feature>
<evidence type="ECO:0000256" key="7">
    <source>
        <dbReference type="PROSITE-ProRule" id="PRU00076"/>
    </source>
</evidence>
<dbReference type="PANTHER" id="PTHR10913">
    <property type="entry name" value="FOLLISTATIN-RELATED"/>
    <property type="match status" value="1"/>
</dbReference>